<keyword evidence="1" id="KW-0812">Transmembrane</keyword>
<dbReference type="EMBL" id="CAEZXS010000165">
    <property type="protein sequence ID" value="CAB4707661.1"/>
    <property type="molecule type" value="Genomic_DNA"/>
</dbReference>
<organism evidence="2">
    <name type="scientific">freshwater metagenome</name>
    <dbReference type="NCBI Taxonomy" id="449393"/>
    <lineage>
        <taxon>unclassified sequences</taxon>
        <taxon>metagenomes</taxon>
        <taxon>ecological metagenomes</taxon>
    </lineage>
</organism>
<accession>A0A6J6Q7D9</accession>
<reference evidence="2" key="1">
    <citation type="submission" date="2020-05" db="EMBL/GenBank/DDBJ databases">
        <authorList>
            <person name="Chiriac C."/>
            <person name="Salcher M."/>
            <person name="Ghai R."/>
            <person name="Kavagutti S V."/>
        </authorList>
    </citation>
    <scope>NUCLEOTIDE SEQUENCE</scope>
</reference>
<protein>
    <submittedName>
        <fullName evidence="2">Unannotated protein</fullName>
    </submittedName>
</protein>
<keyword evidence="1" id="KW-1133">Transmembrane helix</keyword>
<gene>
    <name evidence="2" type="ORF">UFOPK2582_01261</name>
</gene>
<keyword evidence="1" id="KW-0472">Membrane</keyword>
<dbReference type="AlphaFoldDB" id="A0A6J6Q7D9"/>
<evidence type="ECO:0000313" key="2">
    <source>
        <dbReference type="EMBL" id="CAB4707661.1"/>
    </source>
</evidence>
<feature type="transmembrane region" description="Helical" evidence="1">
    <location>
        <begin position="48"/>
        <end position="67"/>
    </location>
</feature>
<proteinExistence type="predicted"/>
<evidence type="ECO:0000256" key="1">
    <source>
        <dbReference type="SAM" id="Phobius"/>
    </source>
</evidence>
<feature type="transmembrane region" description="Helical" evidence="1">
    <location>
        <begin position="13"/>
        <end position="36"/>
    </location>
</feature>
<feature type="transmembrane region" description="Helical" evidence="1">
    <location>
        <begin position="79"/>
        <end position="100"/>
    </location>
</feature>
<name>A0A6J6Q7D9_9ZZZZ</name>
<sequence>MAAAAVFVSGTNLVLALGLAHSLAFLVGSVVLVVSLRGRTRMWILPSLLIPCLVGSVLVGLLVWGIYEWWGPTGKLMDLLALLALCSLALGLYAGFLRVLGVSITQRLPGSGTQPEPEPPRV</sequence>